<dbReference type="KEGG" id="sinu:IMZ28_02100"/>
<dbReference type="AlphaFoldDB" id="A0A7M1S5D9"/>
<gene>
    <name evidence="2" type="ORF">IMZ28_02100</name>
</gene>
<dbReference type="EMBL" id="CP063164">
    <property type="protein sequence ID" value="QOR62292.1"/>
    <property type="molecule type" value="Genomic_DNA"/>
</dbReference>
<dbReference type="RefSeq" id="WP_197548994.1">
    <property type="nucleotide sequence ID" value="NZ_CP063164.1"/>
</dbReference>
<dbReference type="Proteomes" id="UP000595074">
    <property type="component" value="Chromosome"/>
</dbReference>
<dbReference type="InterPro" id="IPR002881">
    <property type="entry name" value="DUF58"/>
</dbReference>
<sequence length="276" mass="31805">MNKVAKKIVLKTRKQVYGDMLGNNASLFQGEGFEFAELREYVYGDDVRKIDWKTTAKLGKPFVKVYKEERELNVVVVTMMSGSMYFGTVKQKSDIAAEVVATLGFSAVRNADLFSHMIFADRLYTLSKPSKKLFSVHKAIEEVLEFDPLGKVGDYQALVEILNNRLKKKALLFIISDFVGEIDLKLLSKKHDVFAVMVRDRFEEDPSELGYLRLIDMETKQSFEGNIDTGTLKNYKKALLKNDHRLYEQFKKQGIRFTKIYTHDDPVIKLMKGMRK</sequence>
<dbReference type="PANTHER" id="PTHR33608">
    <property type="entry name" value="BLL2464 PROTEIN"/>
    <property type="match status" value="1"/>
</dbReference>
<protein>
    <submittedName>
        <fullName evidence="2">DUF58 domain-containing protein</fullName>
    </submittedName>
</protein>
<name>A0A7M1S5D9_9BACT</name>
<proteinExistence type="predicted"/>
<feature type="domain" description="DUF58" evidence="1">
    <location>
        <begin position="37"/>
        <end position="241"/>
    </location>
</feature>
<evidence type="ECO:0000313" key="2">
    <source>
        <dbReference type="EMBL" id="QOR62292.1"/>
    </source>
</evidence>
<evidence type="ECO:0000259" key="1">
    <source>
        <dbReference type="Pfam" id="PF01882"/>
    </source>
</evidence>
<reference evidence="2 3" key="1">
    <citation type="submission" date="2020-10" db="EMBL/GenBank/DDBJ databases">
        <title>The genome of sulfurovum sp.</title>
        <authorList>
            <person name="Xie S."/>
            <person name="Shao Z."/>
            <person name="Jiang L."/>
        </authorList>
    </citation>
    <scope>NUCLEOTIDE SEQUENCE [LARGE SCALE GENOMIC DNA]</scope>
    <source>
        <strain evidence="2 3">ST-419</strain>
    </source>
</reference>
<keyword evidence="3" id="KW-1185">Reference proteome</keyword>
<dbReference type="Pfam" id="PF01882">
    <property type="entry name" value="DUF58"/>
    <property type="match status" value="1"/>
</dbReference>
<evidence type="ECO:0000313" key="3">
    <source>
        <dbReference type="Proteomes" id="UP000595074"/>
    </source>
</evidence>
<organism evidence="2 3">
    <name type="scientific">Sulfurovum indicum</name>
    <dbReference type="NCBI Taxonomy" id="2779528"/>
    <lineage>
        <taxon>Bacteria</taxon>
        <taxon>Pseudomonadati</taxon>
        <taxon>Campylobacterota</taxon>
        <taxon>Epsilonproteobacteria</taxon>
        <taxon>Campylobacterales</taxon>
        <taxon>Sulfurovaceae</taxon>
        <taxon>Sulfurovum</taxon>
    </lineage>
</organism>
<dbReference type="InterPro" id="IPR036465">
    <property type="entry name" value="vWFA_dom_sf"/>
</dbReference>
<accession>A0A7M1S5D9</accession>
<dbReference type="PANTHER" id="PTHR33608:SF6">
    <property type="entry name" value="BLL2464 PROTEIN"/>
    <property type="match status" value="1"/>
</dbReference>
<dbReference type="SUPFAM" id="SSF53300">
    <property type="entry name" value="vWA-like"/>
    <property type="match status" value="1"/>
</dbReference>